<dbReference type="InterPro" id="IPR015424">
    <property type="entry name" value="PyrdxlP-dep_Trfase"/>
</dbReference>
<evidence type="ECO:0000313" key="4">
    <source>
        <dbReference type="Proteomes" id="UP000824469"/>
    </source>
</evidence>
<dbReference type="EMBL" id="JAHRHJ020000002">
    <property type="protein sequence ID" value="KAH9327097.1"/>
    <property type="molecule type" value="Genomic_DNA"/>
</dbReference>
<evidence type="ECO:0000256" key="2">
    <source>
        <dbReference type="ARBA" id="ARBA00022679"/>
    </source>
</evidence>
<feature type="non-terminal residue" evidence="3">
    <location>
        <position position="101"/>
    </location>
</feature>
<comment type="caution">
    <text evidence="3">The sequence shown here is derived from an EMBL/GenBank/DDBJ whole genome shotgun (WGS) entry which is preliminary data.</text>
</comment>
<keyword evidence="4" id="KW-1185">Reference proteome</keyword>
<dbReference type="InterPro" id="IPR015421">
    <property type="entry name" value="PyrdxlP-dep_Trfase_major"/>
</dbReference>
<organism evidence="3 4">
    <name type="scientific">Taxus chinensis</name>
    <name type="common">Chinese yew</name>
    <name type="synonym">Taxus wallichiana var. chinensis</name>
    <dbReference type="NCBI Taxonomy" id="29808"/>
    <lineage>
        <taxon>Eukaryota</taxon>
        <taxon>Viridiplantae</taxon>
        <taxon>Streptophyta</taxon>
        <taxon>Embryophyta</taxon>
        <taxon>Tracheophyta</taxon>
        <taxon>Spermatophyta</taxon>
        <taxon>Pinopsida</taxon>
        <taxon>Pinidae</taxon>
        <taxon>Conifers II</taxon>
        <taxon>Cupressales</taxon>
        <taxon>Taxaceae</taxon>
        <taxon>Taxus</taxon>
    </lineage>
</organism>
<evidence type="ECO:0000313" key="3">
    <source>
        <dbReference type="EMBL" id="KAH9327097.1"/>
    </source>
</evidence>
<keyword evidence="2" id="KW-0808">Transferase</keyword>
<dbReference type="PANTHER" id="PTHR13693:SF3">
    <property type="entry name" value="LD36009P"/>
    <property type="match status" value="1"/>
</dbReference>
<proteinExistence type="predicted"/>
<dbReference type="GO" id="GO:0017059">
    <property type="term" value="C:serine palmitoyltransferase complex"/>
    <property type="evidence" value="ECO:0007669"/>
    <property type="project" value="TreeGrafter"/>
</dbReference>
<gene>
    <name evidence="3" type="ORF">KI387_007275</name>
</gene>
<sequence length="101" mass="10972">STCSSRIDGGTTVLHKEFETPVASFVGKSAALVYGMGFAKNSTILLALITKGRLHNTPSHLEDVLRKAIAEGQPQIHRPWEKIIVGIYIIVDEISFAPALK</sequence>
<dbReference type="InterPro" id="IPR050087">
    <property type="entry name" value="AON_synthase_class-II"/>
</dbReference>
<protein>
    <submittedName>
        <fullName evidence="3">Uncharacterized protein</fullName>
    </submittedName>
</protein>
<name>A0AA38LMV9_TAXCH</name>
<dbReference type="GO" id="GO:0046512">
    <property type="term" value="P:sphingosine biosynthetic process"/>
    <property type="evidence" value="ECO:0007669"/>
    <property type="project" value="TreeGrafter"/>
</dbReference>
<feature type="non-terminal residue" evidence="3">
    <location>
        <position position="1"/>
    </location>
</feature>
<dbReference type="GO" id="GO:0046513">
    <property type="term" value="P:ceramide biosynthetic process"/>
    <property type="evidence" value="ECO:0007669"/>
    <property type="project" value="TreeGrafter"/>
</dbReference>
<dbReference type="Gene3D" id="3.40.640.10">
    <property type="entry name" value="Type I PLP-dependent aspartate aminotransferase-like (Major domain)"/>
    <property type="match status" value="1"/>
</dbReference>
<dbReference type="Proteomes" id="UP000824469">
    <property type="component" value="Unassembled WGS sequence"/>
</dbReference>
<dbReference type="GO" id="GO:0016020">
    <property type="term" value="C:membrane"/>
    <property type="evidence" value="ECO:0007669"/>
    <property type="project" value="GOC"/>
</dbReference>
<evidence type="ECO:0000256" key="1">
    <source>
        <dbReference type="ARBA" id="ARBA00001933"/>
    </source>
</evidence>
<accession>A0AA38LMV9</accession>
<dbReference type="AlphaFoldDB" id="A0AA38LMV9"/>
<comment type="cofactor">
    <cofactor evidence="1">
        <name>pyridoxal 5'-phosphate</name>
        <dbReference type="ChEBI" id="CHEBI:597326"/>
    </cofactor>
</comment>
<dbReference type="SUPFAM" id="SSF53383">
    <property type="entry name" value="PLP-dependent transferases"/>
    <property type="match status" value="1"/>
</dbReference>
<dbReference type="GO" id="GO:0004758">
    <property type="term" value="F:serine C-palmitoyltransferase activity"/>
    <property type="evidence" value="ECO:0007669"/>
    <property type="project" value="TreeGrafter"/>
</dbReference>
<reference evidence="3 4" key="1">
    <citation type="journal article" date="2021" name="Nat. Plants">
        <title>The Taxus genome provides insights into paclitaxel biosynthesis.</title>
        <authorList>
            <person name="Xiong X."/>
            <person name="Gou J."/>
            <person name="Liao Q."/>
            <person name="Li Y."/>
            <person name="Zhou Q."/>
            <person name="Bi G."/>
            <person name="Li C."/>
            <person name="Du R."/>
            <person name="Wang X."/>
            <person name="Sun T."/>
            <person name="Guo L."/>
            <person name="Liang H."/>
            <person name="Lu P."/>
            <person name="Wu Y."/>
            <person name="Zhang Z."/>
            <person name="Ro D.K."/>
            <person name="Shang Y."/>
            <person name="Huang S."/>
            <person name="Yan J."/>
        </authorList>
    </citation>
    <scope>NUCLEOTIDE SEQUENCE [LARGE SCALE GENOMIC DNA]</scope>
    <source>
        <strain evidence="3">Ta-2019</strain>
    </source>
</reference>
<dbReference type="PANTHER" id="PTHR13693">
    <property type="entry name" value="CLASS II AMINOTRANSFERASE/8-AMINO-7-OXONONANOATE SYNTHASE"/>
    <property type="match status" value="1"/>
</dbReference>